<evidence type="ECO:0000313" key="2">
    <source>
        <dbReference type="EMBL" id="BAK62109.1"/>
    </source>
</evidence>
<feature type="transmembrane region" description="Helical" evidence="1">
    <location>
        <begin position="39"/>
        <end position="62"/>
    </location>
</feature>
<name>G2HEF1_PANTR</name>
<organism evidence="2">
    <name type="scientific">Pan troglodytes</name>
    <name type="common">Chimpanzee</name>
    <dbReference type="NCBI Taxonomy" id="9598"/>
    <lineage>
        <taxon>Eukaryota</taxon>
        <taxon>Metazoa</taxon>
        <taxon>Chordata</taxon>
        <taxon>Craniata</taxon>
        <taxon>Vertebrata</taxon>
        <taxon>Euteleostomi</taxon>
        <taxon>Mammalia</taxon>
        <taxon>Eutheria</taxon>
        <taxon>Euarchontoglires</taxon>
        <taxon>Primates</taxon>
        <taxon>Haplorrhini</taxon>
        <taxon>Catarrhini</taxon>
        <taxon>Hominidae</taxon>
        <taxon>Pan</taxon>
    </lineage>
</organism>
<keyword evidence="1" id="KW-1133">Transmembrane helix</keyword>
<keyword evidence="1" id="KW-0472">Membrane</keyword>
<proteinExistence type="evidence at transcript level"/>
<protein>
    <submittedName>
        <fullName evidence="2">RING finger protein 4</fullName>
    </submittedName>
</protein>
<accession>G2HEF1</accession>
<keyword evidence="1" id="KW-0812">Transmembrane</keyword>
<dbReference type="AlphaFoldDB" id="G2HEF1"/>
<sequence length="136" mass="15629">MKYSEPPRRDGWTDRQPGPPVVSASIFLRSKRLFRNQRLICKLLFCFQPLPFVISSLMLWRWTQGPPRPSLFLWGGPVLEWEKGSQAHWESWFQSGCRICTFAKKFSLFGKFAPAFPGTPPFVPSVCQSTNLPATH</sequence>
<evidence type="ECO:0000256" key="1">
    <source>
        <dbReference type="SAM" id="Phobius"/>
    </source>
</evidence>
<reference evidence="2" key="1">
    <citation type="journal article" date="2011" name="Funct. Integr. Genomics">
        <title>Major chimpanzee-specific structural changes in sperm development-associated genes.</title>
        <authorList>
            <person name="Kim R.N."/>
            <person name="Kim D.W."/>
            <person name="Choi S.H."/>
            <person name="Chae S.H."/>
            <person name="Nam S.H."/>
            <person name="Kim D.W."/>
            <person name="Kim A."/>
            <person name="Kang A."/>
            <person name="Park K.H."/>
            <person name="Lee Y.S."/>
            <person name="Hirai M."/>
            <person name="Suzuki Y."/>
            <person name="Sugano S."/>
            <person name="Hashimoto K."/>
            <person name="Kim D.S."/>
            <person name="Park H.S."/>
        </authorList>
    </citation>
    <scope>NUCLEOTIDE SEQUENCE</scope>
    <source>
        <tissue evidence="2">Testis</tissue>
    </source>
</reference>
<dbReference type="EMBL" id="AK305115">
    <property type="protein sequence ID" value="BAK62109.1"/>
    <property type="molecule type" value="mRNA"/>
</dbReference>